<evidence type="ECO:0000313" key="5">
    <source>
        <dbReference type="Proteomes" id="UP001157160"/>
    </source>
</evidence>
<dbReference type="EMBL" id="BSUL01000001">
    <property type="protein sequence ID" value="GMA28670.1"/>
    <property type="molecule type" value="Genomic_DNA"/>
</dbReference>
<feature type="domain" description="Galactosyltransferase C-terminal" evidence="3">
    <location>
        <begin position="35"/>
        <end position="80"/>
    </location>
</feature>
<name>A0AA37ULG3_9MICO</name>
<dbReference type="RefSeq" id="WP_284232048.1">
    <property type="nucleotide sequence ID" value="NZ_BSUL01000001.1"/>
</dbReference>
<evidence type="ECO:0000256" key="1">
    <source>
        <dbReference type="ARBA" id="ARBA00022679"/>
    </source>
</evidence>
<organism evidence="4 5">
    <name type="scientific">Arenivirga flava</name>
    <dbReference type="NCBI Taxonomy" id="1930060"/>
    <lineage>
        <taxon>Bacteria</taxon>
        <taxon>Bacillati</taxon>
        <taxon>Actinomycetota</taxon>
        <taxon>Actinomycetes</taxon>
        <taxon>Micrococcales</taxon>
        <taxon>Microbacteriaceae</taxon>
        <taxon>Arenivirga</taxon>
    </lineage>
</organism>
<keyword evidence="5" id="KW-1185">Reference proteome</keyword>
<dbReference type="InterPro" id="IPR029044">
    <property type="entry name" value="Nucleotide-diphossugar_trans"/>
</dbReference>
<keyword evidence="1" id="KW-0808">Transferase</keyword>
<dbReference type="SUPFAM" id="SSF53448">
    <property type="entry name" value="Nucleotide-diphospho-sugar transferases"/>
    <property type="match status" value="1"/>
</dbReference>
<accession>A0AA37ULG3</accession>
<evidence type="ECO:0000259" key="3">
    <source>
        <dbReference type="Pfam" id="PF02709"/>
    </source>
</evidence>
<protein>
    <recommendedName>
        <fullName evidence="3">Galactosyltransferase C-terminal domain-containing protein</fullName>
    </recommendedName>
</protein>
<dbReference type="Proteomes" id="UP001157160">
    <property type="component" value="Unassembled WGS sequence"/>
</dbReference>
<reference evidence="4 5" key="1">
    <citation type="journal article" date="2014" name="Int. J. Syst. Evol. Microbiol.">
        <title>Complete genome sequence of Corynebacterium casei LMG S-19264T (=DSM 44701T), isolated from a smear-ripened cheese.</title>
        <authorList>
            <consortium name="US DOE Joint Genome Institute (JGI-PGF)"/>
            <person name="Walter F."/>
            <person name="Albersmeier A."/>
            <person name="Kalinowski J."/>
            <person name="Ruckert C."/>
        </authorList>
    </citation>
    <scope>NUCLEOTIDE SEQUENCE [LARGE SCALE GENOMIC DNA]</scope>
    <source>
        <strain evidence="4 5">NBRC 112289</strain>
    </source>
</reference>
<dbReference type="GO" id="GO:0016740">
    <property type="term" value="F:transferase activity"/>
    <property type="evidence" value="ECO:0007669"/>
    <property type="project" value="UniProtKB-KW"/>
</dbReference>
<dbReference type="Gene3D" id="3.90.550.10">
    <property type="entry name" value="Spore Coat Polysaccharide Biosynthesis Protein SpsA, Chain A"/>
    <property type="match status" value="1"/>
</dbReference>
<evidence type="ECO:0000256" key="2">
    <source>
        <dbReference type="SAM" id="MobiDB-lite"/>
    </source>
</evidence>
<dbReference type="Pfam" id="PF02709">
    <property type="entry name" value="Glyco_transf_7C"/>
    <property type="match status" value="1"/>
</dbReference>
<comment type="caution">
    <text evidence="4">The sequence shown here is derived from an EMBL/GenBank/DDBJ whole genome shotgun (WGS) entry which is preliminary data.</text>
</comment>
<sequence length="147" mass="16373">MRPERADTLGALTAPHAARPHPADDAIERAGDGAYDLFWSLSFALTREAWLLLGGFSPDYEGYGAEDTDYAARAREHGVPLLWVGGAHAYHQWHPTQSPPVQHVDDILRNGAAFAARWGRWPMLGWLEAFERMGIVERGPDGWRRAA</sequence>
<feature type="region of interest" description="Disordered" evidence="2">
    <location>
        <begin position="1"/>
        <end position="22"/>
    </location>
</feature>
<dbReference type="InterPro" id="IPR027791">
    <property type="entry name" value="Galactosyl_T_C"/>
</dbReference>
<dbReference type="AlphaFoldDB" id="A0AA37ULG3"/>
<proteinExistence type="predicted"/>
<evidence type="ECO:0000313" key="4">
    <source>
        <dbReference type="EMBL" id="GMA28670.1"/>
    </source>
</evidence>
<gene>
    <name evidence="4" type="ORF">GCM10025874_19230</name>
</gene>